<dbReference type="AlphaFoldDB" id="A0A1Y6C8J0"/>
<name>A0A1Y6C8J0_9PROT</name>
<evidence type="ECO:0000313" key="2">
    <source>
        <dbReference type="Proteomes" id="UP000192917"/>
    </source>
</evidence>
<organism evidence="1 2">
    <name type="scientific">Tistlia consotensis USBA 355</name>
    <dbReference type="NCBI Taxonomy" id="560819"/>
    <lineage>
        <taxon>Bacteria</taxon>
        <taxon>Pseudomonadati</taxon>
        <taxon>Pseudomonadota</taxon>
        <taxon>Alphaproteobacteria</taxon>
        <taxon>Rhodospirillales</taxon>
        <taxon>Rhodovibrionaceae</taxon>
        <taxon>Tistlia</taxon>
    </lineage>
</organism>
<dbReference type="EMBL" id="FWZX01000017">
    <property type="protein sequence ID" value="SMF48407.1"/>
    <property type="molecule type" value="Genomic_DNA"/>
</dbReference>
<gene>
    <name evidence="1" type="ORF">SAMN05428998_11784</name>
</gene>
<dbReference type="Proteomes" id="UP000192917">
    <property type="component" value="Unassembled WGS sequence"/>
</dbReference>
<reference evidence="1 2" key="1">
    <citation type="submission" date="2017-04" db="EMBL/GenBank/DDBJ databases">
        <authorList>
            <person name="Afonso C.L."/>
            <person name="Miller P.J."/>
            <person name="Scott M.A."/>
            <person name="Spackman E."/>
            <person name="Goraichik I."/>
            <person name="Dimitrov K.M."/>
            <person name="Suarez D.L."/>
            <person name="Swayne D.E."/>
        </authorList>
    </citation>
    <scope>NUCLEOTIDE SEQUENCE [LARGE SCALE GENOMIC DNA]</scope>
    <source>
        <strain evidence="1 2">USBA 355</strain>
    </source>
</reference>
<keyword evidence="2" id="KW-1185">Reference proteome</keyword>
<evidence type="ECO:0000313" key="1">
    <source>
        <dbReference type="EMBL" id="SMF48407.1"/>
    </source>
</evidence>
<protein>
    <submittedName>
        <fullName evidence="1">Uncharacterized protein</fullName>
    </submittedName>
</protein>
<sequence>MTSDKRYRVTFYKTITTDYGRDREIEQRVVEVAAPDEEHALDLAKREFCRLKRLSDWTIHADRCAIEQRDGCP</sequence>
<accession>A0A1Y6C8J0</accession>
<proteinExistence type="predicted"/>
<dbReference type="RefSeq" id="WP_085124312.1">
    <property type="nucleotide sequence ID" value="NZ_FWZX01000017.1"/>
</dbReference>